<gene>
    <name evidence="1" type="ORF">H9914_06675</name>
</gene>
<organism evidence="1 2">
    <name type="scientific">Candidatus Blautia avicola</name>
    <dbReference type="NCBI Taxonomy" id="2838483"/>
    <lineage>
        <taxon>Bacteria</taxon>
        <taxon>Bacillati</taxon>
        <taxon>Bacillota</taxon>
        <taxon>Clostridia</taxon>
        <taxon>Lachnospirales</taxon>
        <taxon>Lachnospiraceae</taxon>
        <taxon>Blautia</taxon>
    </lineage>
</organism>
<name>A0A9D2TW59_9FIRM</name>
<reference evidence="1" key="2">
    <citation type="submission" date="2021-04" db="EMBL/GenBank/DDBJ databases">
        <authorList>
            <person name="Gilroy R."/>
        </authorList>
    </citation>
    <scope>NUCLEOTIDE SEQUENCE</scope>
    <source>
        <strain evidence="1">ChiBcec6-4105</strain>
    </source>
</reference>
<dbReference type="EMBL" id="DWUY01000148">
    <property type="protein sequence ID" value="HJD28660.1"/>
    <property type="molecule type" value="Genomic_DNA"/>
</dbReference>
<dbReference type="Proteomes" id="UP000823892">
    <property type="component" value="Unassembled WGS sequence"/>
</dbReference>
<protein>
    <submittedName>
        <fullName evidence="1">Uncharacterized protein</fullName>
    </submittedName>
</protein>
<dbReference type="AlphaFoldDB" id="A0A9D2TW59"/>
<evidence type="ECO:0000313" key="2">
    <source>
        <dbReference type="Proteomes" id="UP000823892"/>
    </source>
</evidence>
<comment type="caution">
    <text evidence="1">The sequence shown here is derived from an EMBL/GenBank/DDBJ whole genome shotgun (WGS) entry which is preliminary data.</text>
</comment>
<accession>A0A9D2TW59</accession>
<evidence type="ECO:0000313" key="1">
    <source>
        <dbReference type="EMBL" id="HJD28660.1"/>
    </source>
</evidence>
<reference evidence="1" key="1">
    <citation type="journal article" date="2021" name="PeerJ">
        <title>Extensive microbial diversity within the chicken gut microbiome revealed by metagenomics and culture.</title>
        <authorList>
            <person name="Gilroy R."/>
            <person name="Ravi A."/>
            <person name="Getino M."/>
            <person name="Pursley I."/>
            <person name="Horton D.L."/>
            <person name="Alikhan N.F."/>
            <person name="Baker D."/>
            <person name="Gharbi K."/>
            <person name="Hall N."/>
            <person name="Watson M."/>
            <person name="Adriaenssens E.M."/>
            <person name="Foster-Nyarko E."/>
            <person name="Jarju S."/>
            <person name="Secka A."/>
            <person name="Antonio M."/>
            <person name="Oren A."/>
            <person name="Chaudhuri R.R."/>
            <person name="La Ragione R."/>
            <person name="Hildebrand F."/>
            <person name="Pallen M.J."/>
        </authorList>
    </citation>
    <scope>NUCLEOTIDE SEQUENCE</scope>
    <source>
        <strain evidence="1">ChiBcec6-4105</strain>
    </source>
</reference>
<proteinExistence type="predicted"/>
<sequence length="53" mass="5918">MSPKEIGVMIRKLRKGEKVACPECNKGVILPVGDHKITHGFYCDKCGFKINID</sequence>